<evidence type="ECO:0000256" key="10">
    <source>
        <dbReference type="ARBA" id="ARBA00023033"/>
    </source>
</evidence>
<keyword evidence="10 16" id="KW-0503">Monooxygenase</keyword>
<evidence type="ECO:0000256" key="1">
    <source>
        <dbReference type="ARBA" id="ARBA00001974"/>
    </source>
</evidence>
<evidence type="ECO:0000256" key="2">
    <source>
        <dbReference type="ARBA" id="ARBA00004924"/>
    </source>
</evidence>
<comment type="pathway">
    <text evidence="2">Siderophore biosynthesis.</text>
</comment>
<dbReference type="SUPFAM" id="SSF51905">
    <property type="entry name" value="FAD/NAD(P)-binding domain"/>
    <property type="match status" value="1"/>
</dbReference>
<name>A0A9D2A7B5_9MICC</name>
<dbReference type="InterPro" id="IPR025700">
    <property type="entry name" value="Lys/Orn_oxygenase"/>
</dbReference>
<evidence type="ECO:0000256" key="11">
    <source>
        <dbReference type="ARBA" id="ARBA00029939"/>
    </source>
</evidence>
<dbReference type="EMBL" id="DXGD01000310">
    <property type="protein sequence ID" value="HIX00143.1"/>
    <property type="molecule type" value="Genomic_DNA"/>
</dbReference>
<evidence type="ECO:0000256" key="8">
    <source>
        <dbReference type="ARBA" id="ARBA00022857"/>
    </source>
</evidence>
<evidence type="ECO:0000256" key="3">
    <source>
        <dbReference type="ARBA" id="ARBA00007588"/>
    </source>
</evidence>
<accession>A0A9D2A7B5</accession>
<evidence type="ECO:0000313" key="16">
    <source>
        <dbReference type="EMBL" id="HIX00143.1"/>
    </source>
</evidence>
<evidence type="ECO:0000256" key="13">
    <source>
        <dbReference type="ARBA" id="ARBA00032493"/>
    </source>
</evidence>
<evidence type="ECO:0000313" key="17">
    <source>
        <dbReference type="Proteomes" id="UP000824151"/>
    </source>
</evidence>
<protein>
    <recommendedName>
        <fullName evidence="5">L-lysine N6-monooxygenase MbtG</fullName>
        <ecNumber evidence="4">1.14.13.59</ecNumber>
    </recommendedName>
    <alternativeName>
        <fullName evidence="14">Lysine 6-N-hydroxylase</fullName>
    </alternativeName>
    <alternativeName>
        <fullName evidence="13">Lysine N6-hydroxylase</fullName>
    </alternativeName>
    <alternativeName>
        <fullName evidence="11">Lysine-N-oxygenase</fullName>
    </alternativeName>
    <alternativeName>
        <fullName evidence="12">Mycobactin synthase protein G</fullName>
    </alternativeName>
</protein>
<organism evidence="16 17">
    <name type="scientific">Candidatus Nesterenkonia stercoripullorum</name>
    <dbReference type="NCBI Taxonomy" id="2838701"/>
    <lineage>
        <taxon>Bacteria</taxon>
        <taxon>Bacillati</taxon>
        <taxon>Actinomycetota</taxon>
        <taxon>Actinomycetes</taxon>
        <taxon>Micrococcales</taxon>
        <taxon>Micrococcaceae</taxon>
        <taxon>Nesterenkonia</taxon>
    </lineage>
</organism>
<keyword evidence="6" id="KW-0285">Flavoprotein</keyword>
<evidence type="ECO:0000256" key="6">
    <source>
        <dbReference type="ARBA" id="ARBA00022630"/>
    </source>
</evidence>
<comment type="cofactor">
    <cofactor evidence="1">
        <name>FAD</name>
        <dbReference type="ChEBI" id="CHEBI:57692"/>
    </cofactor>
</comment>
<sequence>MRSRSIAAEVAAAAEATALAQPEPAESAAATRPGRNPVHDVVGVGIGPFNLGMACLGEPLEGFDAVFLDESSGFSWHPGLMLDDATIQVPFLADLVSMADPTSSYSFLNWLKETSRLYPFYIRESFHPLRAEFDAYCRWAVERLSCLRWGRRVERIEYDPAADLFEVTAWTWQGVEVYWGRNVVIGIGTAPEVPAPLAGMGGPAVHSEHYLDLASGRREELFHQGTTMVLGSGQSAAEVFLDLISAPQRAARVEWVTRSPRFFAMDDTKLTLEMTSPEYTDHFHSLPEDLRDRLGREQRGLYKGISAELIDRIHEELYRQSLAGDPDVGLFTEEEAIEGTWDEQRQQYQLLFQHQQLGTFRQRAADRLVLATGYSARDPHFLEPVEHLVERDAAGRLSVARDYSVDTLGGRIFVQNAEEHTHGLTAPDLGMGAWRNSSILASVLGREPYRLERRIAFQSFGEQPAEVTV</sequence>
<dbReference type="EC" id="1.14.13.59" evidence="4"/>
<keyword evidence="8" id="KW-0521">NADP</keyword>
<dbReference type="PANTHER" id="PTHR42802:SF1">
    <property type="entry name" value="L-ORNITHINE N(5)-MONOOXYGENASE"/>
    <property type="match status" value="1"/>
</dbReference>
<proteinExistence type="inferred from homology"/>
<dbReference type="Gene3D" id="3.50.50.60">
    <property type="entry name" value="FAD/NAD(P)-binding domain"/>
    <property type="match status" value="1"/>
</dbReference>
<evidence type="ECO:0000256" key="12">
    <source>
        <dbReference type="ARBA" id="ARBA00031158"/>
    </source>
</evidence>
<gene>
    <name evidence="16" type="ORF">H9871_08360</name>
</gene>
<reference evidence="16" key="1">
    <citation type="journal article" date="2021" name="PeerJ">
        <title>Extensive microbial diversity within the chicken gut microbiome revealed by metagenomics and culture.</title>
        <authorList>
            <person name="Gilroy R."/>
            <person name="Ravi A."/>
            <person name="Getino M."/>
            <person name="Pursley I."/>
            <person name="Horton D.L."/>
            <person name="Alikhan N.F."/>
            <person name="Baker D."/>
            <person name="Gharbi K."/>
            <person name="Hall N."/>
            <person name="Watson M."/>
            <person name="Adriaenssens E.M."/>
            <person name="Foster-Nyarko E."/>
            <person name="Jarju S."/>
            <person name="Secka A."/>
            <person name="Antonio M."/>
            <person name="Oren A."/>
            <person name="Chaudhuri R.R."/>
            <person name="La Ragione R."/>
            <person name="Hildebrand F."/>
            <person name="Pallen M.J."/>
        </authorList>
    </citation>
    <scope>NUCLEOTIDE SEQUENCE</scope>
    <source>
        <strain evidence="16">ChiHejej3B27-3195</strain>
    </source>
</reference>
<comment type="caution">
    <text evidence="16">The sequence shown here is derived from an EMBL/GenBank/DDBJ whole genome shotgun (WGS) entry which is preliminary data.</text>
</comment>
<comment type="similarity">
    <text evidence="3">Belongs to the lysine N(6)-hydroxylase/L-ornithine N(5)-oxygenase family.</text>
</comment>
<evidence type="ECO:0000256" key="4">
    <source>
        <dbReference type="ARBA" id="ARBA00013076"/>
    </source>
</evidence>
<evidence type="ECO:0000256" key="9">
    <source>
        <dbReference type="ARBA" id="ARBA00023002"/>
    </source>
</evidence>
<keyword evidence="7" id="KW-0274">FAD</keyword>
<reference evidence="16" key="2">
    <citation type="submission" date="2021-04" db="EMBL/GenBank/DDBJ databases">
        <authorList>
            <person name="Gilroy R."/>
        </authorList>
    </citation>
    <scope>NUCLEOTIDE SEQUENCE</scope>
    <source>
        <strain evidence="16">ChiHejej3B27-3195</strain>
    </source>
</reference>
<dbReference type="PANTHER" id="PTHR42802">
    <property type="entry name" value="MONOOXYGENASE"/>
    <property type="match status" value="1"/>
</dbReference>
<evidence type="ECO:0000256" key="7">
    <source>
        <dbReference type="ARBA" id="ARBA00022827"/>
    </source>
</evidence>
<evidence type="ECO:0000256" key="14">
    <source>
        <dbReference type="ARBA" id="ARBA00032738"/>
    </source>
</evidence>
<dbReference type="Pfam" id="PF13434">
    <property type="entry name" value="Lys_Orn_oxgnase"/>
    <property type="match status" value="1"/>
</dbReference>
<dbReference type="AlphaFoldDB" id="A0A9D2A7B5"/>
<evidence type="ECO:0000256" key="5">
    <source>
        <dbReference type="ARBA" id="ARBA00016406"/>
    </source>
</evidence>
<comment type="catalytic activity">
    <reaction evidence="15">
        <text>L-lysine + NADPH + O2 = N(6)-hydroxy-L-lysine + NADP(+) + H2O</text>
        <dbReference type="Rhea" id="RHEA:23228"/>
        <dbReference type="ChEBI" id="CHEBI:15377"/>
        <dbReference type="ChEBI" id="CHEBI:15379"/>
        <dbReference type="ChEBI" id="CHEBI:32551"/>
        <dbReference type="ChEBI" id="CHEBI:57783"/>
        <dbReference type="ChEBI" id="CHEBI:57820"/>
        <dbReference type="ChEBI" id="CHEBI:58349"/>
        <dbReference type="EC" id="1.14.13.59"/>
    </reaction>
</comment>
<evidence type="ECO:0000256" key="15">
    <source>
        <dbReference type="ARBA" id="ARBA00048407"/>
    </source>
</evidence>
<keyword evidence="9" id="KW-0560">Oxidoreductase</keyword>
<dbReference type="Proteomes" id="UP000824151">
    <property type="component" value="Unassembled WGS sequence"/>
</dbReference>
<dbReference type="GO" id="GO:0047091">
    <property type="term" value="F:L-lysine 6-monooxygenase (NADPH) activity"/>
    <property type="evidence" value="ECO:0007669"/>
    <property type="project" value="UniProtKB-EC"/>
</dbReference>
<dbReference type="InterPro" id="IPR036188">
    <property type="entry name" value="FAD/NAD-bd_sf"/>
</dbReference>